<dbReference type="GO" id="GO:1901096">
    <property type="term" value="P:regulation of autophagosome maturation"/>
    <property type="evidence" value="ECO:0007669"/>
    <property type="project" value="TreeGrafter"/>
</dbReference>
<name>A0A7N2KWC7_QUELO</name>
<evidence type="ECO:0000313" key="3">
    <source>
        <dbReference type="Proteomes" id="UP000594261"/>
    </source>
</evidence>
<dbReference type="PANTHER" id="PTHR21481">
    <property type="entry name" value="PROTEIN CLEC16A"/>
    <property type="match status" value="1"/>
</dbReference>
<reference evidence="2" key="2">
    <citation type="submission" date="2021-01" db="UniProtKB">
        <authorList>
            <consortium name="EnsemblPlants"/>
        </authorList>
    </citation>
    <scope>IDENTIFICATION</scope>
</reference>
<dbReference type="InParanoid" id="A0A7N2KWC7"/>
<dbReference type="Gramene" id="QL02p047151:mrna">
    <property type="protein sequence ID" value="QL02p047151:mrna"/>
    <property type="gene ID" value="QL02p047151"/>
</dbReference>
<protein>
    <submittedName>
        <fullName evidence="2">Uncharacterized protein</fullName>
    </submittedName>
</protein>
<dbReference type="GO" id="GO:0016197">
    <property type="term" value="P:endosomal transport"/>
    <property type="evidence" value="ECO:0007669"/>
    <property type="project" value="TreeGrafter"/>
</dbReference>
<evidence type="ECO:0000256" key="1">
    <source>
        <dbReference type="SAM" id="MobiDB-lite"/>
    </source>
</evidence>
<dbReference type="GO" id="GO:0005794">
    <property type="term" value="C:Golgi apparatus"/>
    <property type="evidence" value="ECO:0007669"/>
    <property type="project" value="TreeGrafter"/>
</dbReference>
<dbReference type="GO" id="GO:0007034">
    <property type="term" value="P:vacuolar transport"/>
    <property type="evidence" value="ECO:0007669"/>
    <property type="project" value="TreeGrafter"/>
</dbReference>
<accession>A0A7N2KWC7</accession>
<keyword evidence="3" id="KW-1185">Reference proteome</keyword>
<reference evidence="3" key="1">
    <citation type="journal article" date="2016" name="G3 (Bethesda)">
        <title>First Draft Assembly and Annotation of the Genome of a California Endemic Oak Quercus lobata Nee (Fagaceae).</title>
        <authorList>
            <person name="Sork V.L."/>
            <person name="Fitz-Gibbon S.T."/>
            <person name="Puiu D."/>
            <person name="Crepeau M."/>
            <person name="Gugger P.F."/>
            <person name="Sherman R."/>
            <person name="Stevens K."/>
            <person name="Langley C.H."/>
            <person name="Pellegrini M."/>
            <person name="Salzberg S.L."/>
        </authorList>
    </citation>
    <scope>NUCLEOTIDE SEQUENCE [LARGE SCALE GENOMIC DNA]</scope>
    <source>
        <strain evidence="3">cv. SW786</strain>
    </source>
</reference>
<evidence type="ECO:0000313" key="2">
    <source>
        <dbReference type="EnsemblPlants" id="QL02p047151:mrna"/>
    </source>
</evidence>
<feature type="compositionally biased region" description="Low complexity" evidence="1">
    <location>
        <begin position="332"/>
        <end position="345"/>
    </location>
</feature>
<dbReference type="AlphaFoldDB" id="A0A7N2KWC7"/>
<feature type="region of interest" description="Disordered" evidence="1">
    <location>
        <begin position="330"/>
        <end position="353"/>
    </location>
</feature>
<dbReference type="GO" id="GO:0005770">
    <property type="term" value="C:late endosome"/>
    <property type="evidence" value="ECO:0007669"/>
    <property type="project" value="TreeGrafter"/>
</dbReference>
<dbReference type="EnsemblPlants" id="QL02p047151:mrna">
    <property type="protein sequence ID" value="QL02p047151:mrna"/>
    <property type="gene ID" value="QL02p047151"/>
</dbReference>
<organism evidence="2 3">
    <name type="scientific">Quercus lobata</name>
    <name type="common">Valley oak</name>
    <dbReference type="NCBI Taxonomy" id="97700"/>
    <lineage>
        <taxon>Eukaryota</taxon>
        <taxon>Viridiplantae</taxon>
        <taxon>Streptophyta</taxon>
        <taxon>Embryophyta</taxon>
        <taxon>Tracheophyta</taxon>
        <taxon>Spermatophyta</taxon>
        <taxon>Magnoliopsida</taxon>
        <taxon>eudicotyledons</taxon>
        <taxon>Gunneridae</taxon>
        <taxon>Pentapetalae</taxon>
        <taxon>rosids</taxon>
        <taxon>fabids</taxon>
        <taxon>Fagales</taxon>
        <taxon>Fagaceae</taxon>
        <taxon>Quercus</taxon>
    </lineage>
</organism>
<dbReference type="InterPro" id="IPR039272">
    <property type="entry name" value="CLEC16A/TT9"/>
</dbReference>
<proteinExistence type="predicted"/>
<dbReference type="Proteomes" id="UP000594261">
    <property type="component" value="Chromosome 2"/>
</dbReference>
<sequence>MFDSELVHRQIKQLLFDRAVDKNKLRGSLEKWVLELGDGKRVVVLMEIKRAFGVVEEDVDSEVWSEEGGEMIDFDRRGLDCSELLNVTSLAISKSIETQEVGNLCALLEDGLEELASKFLLTVEEKSRQRAVESVLRKTIKGRRTRFKGVKELGFLRTRLAGWNDPLRKPSFFGVVMDFNGHKVPGLDVDAVPCRIAFERGKERHFSFLAISMGTSGWLVLAEVLPLKQQFGVVRVAAPLAGSNPRIDDKHSRWLHVRIRPSTLPFLDPAKSGAYGKVKTKALVDGRWTLAFRDEESCKSALSMILEEAKLQSNEVERRLKPLFDLEKPIESSNPSVSSPKASSSYITPSNLF</sequence>
<dbReference type="PANTHER" id="PTHR21481:SF4">
    <property type="entry name" value="PROTEIN TRANSPARENT TESTA 9"/>
    <property type="match status" value="1"/>
</dbReference>